<keyword evidence="2" id="KW-1133">Transmembrane helix</keyword>
<feature type="transmembrane region" description="Helical" evidence="2">
    <location>
        <begin position="250"/>
        <end position="276"/>
    </location>
</feature>
<feature type="transmembrane region" description="Helical" evidence="2">
    <location>
        <begin position="44"/>
        <end position="72"/>
    </location>
</feature>
<dbReference type="Proteomes" id="UP001217089">
    <property type="component" value="Unassembled WGS sequence"/>
</dbReference>
<dbReference type="EMBL" id="JARBDR010000018">
    <property type="protein sequence ID" value="KAJ8321958.1"/>
    <property type="molecule type" value="Genomic_DNA"/>
</dbReference>
<sequence>MIVLFTVEYLNMDIKGRRKLHPGSNSGMEENATKMETHHKKTDVFIFGWKFNTVILATHINIFLYSTCFWIQTGTLPYLTKKLGVDPVSFGYLQTTFAVVQLAGGPLYGRFGDLYGGRAAMMLAFSSAAILYFILGMADSFLLLFLSRLPSIFMHAMQGKSDSGVFSIKKILALIAAPGALFLLIIRAAEGIPIGIFQSMFSVVAMDTFKLPAEQNGYLMSYIGILTMLVQGLGVGILTKKFSENDIMKWSAFLLIWAYLALAFITDIFQFCIVIAPLVVGLASSNIVISSALTKTVTDVDTGAMLGLNMAVNSLIRSLSPTVGGYLLKNFGFSSFGYLGFIMLLIVTVVLFIKVRN</sequence>
<dbReference type="CDD" id="cd17331">
    <property type="entry name" value="MFS_SLC22A18"/>
    <property type="match status" value="1"/>
</dbReference>
<name>A0ABQ9G1V4_TEGGR</name>
<evidence type="ECO:0000256" key="2">
    <source>
        <dbReference type="SAM" id="Phobius"/>
    </source>
</evidence>
<protein>
    <recommendedName>
        <fullName evidence="3">Major facilitator superfamily (MFS) profile domain-containing protein</fullName>
    </recommendedName>
</protein>
<dbReference type="InterPro" id="IPR020846">
    <property type="entry name" value="MFS_dom"/>
</dbReference>
<reference evidence="4 5" key="1">
    <citation type="submission" date="2022-12" db="EMBL/GenBank/DDBJ databases">
        <title>Chromosome-level genome of Tegillarca granosa.</title>
        <authorList>
            <person name="Kim J."/>
        </authorList>
    </citation>
    <scope>NUCLEOTIDE SEQUENCE [LARGE SCALE GENOMIC DNA]</scope>
    <source>
        <strain evidence="4">Teg-2019</strain>
        <tissue evidence="4">Adductor muscle</tissue>
    </source>
</reference>
<feature type="transmembrane region" description="Helical" evidence="2">
    <location>
        <begin position="92"/>
        <end position="111"/>
    </location>
</feature>
<dbReference type="PROSITE" id="PS50850">
    <property type="entry name" value="MFS"/>
    <property type="match status" value="1"/>
</dbReference>
<dbReference type="SUPFAM" id="SSF103473">
    <property type="entry name" value="MFS general substrate transporter"/>
    <property type="match status" value="1"/>
</dbReference>
<feature type="domain" description="Major facilitator superfamily (MFS) profile" evidence="3">
    <location>
        <begin position="54"/>
        <end position="357"/>
    </location>
</feature>
<dbReference type="Pfam" id="PF07690">
    <property type="entry name" value="MFS_1"/>
    <property type="match status" value="2"/>
</dbReference>
<dbReference type="InterPro" id="IPR036259">
    <property type="entry name" value="MFS_trans_sf"/>
</dbReference>
<organism evidence="4 5">
    <name type="scientific">Tegillarca granosa</name>
    <name type="common">Malaysian cockle</name>
    <name type="synonym">Anadara granosa</name>
    <dbReference type="NCBI Taxonomy" id="220873"/>
    <lineage>
        <taxon>Eukaryota</taxon>
        <taxon>Metazoa</taxon>
        <taxon>Spiralia</taxon>
        <taxon>Lophotrochozoa</taxon>
        <taxon>Mollusca</taxon>
        <taxon>Bivalvia</taxon>
        <taxon>Autobranchia</taxon>
        <taxon>Pteriomorphia</taxon>
        <taxon>Arcoida</taxon>
        <taxon>Arcoidea</taxon>
        <taxon>Arcidae</taxon>
        <taxon>Tegillarca</taxon>
    </lineage>
</organism>
<evidence type="ECO:0000313" key="5">
    <source>
        <dbReference type="Proteomes" id="UP001217089"/>
    </source>
</evidence>
<gene>
    <name evidence="4" type="ORF">KUTeg_000429</name>
</gene>
<feature type="transmembrane region" description="Helical" evidence="2">
    <location>
        <begin position="219"/>
        <end position="238"/>
    </location>
</feature>
<feature type="transmembrane region" description="Helical" evidence="2">
    <location>
        <begin position="123"/>
        <end position="146"/>
    </location>
</feature>
<evidence type="ECO:0000256" key="1">
    <source>
        <dbReference type="ARBA" id="ARBA00004141"/>
    </source>
</evidence>
<keyword evidence="5" id="KW-1185">Reference proteome</keyword>
<evidence type="ECO:0000259" key="3">
    <source>
        <dbReference type="PROSITE" id="PS50850"/>
    </source>
</evidence>
<comment type="caution">
    <text evidence="4">The sequence shown here is derived from an EMBL/GenBank/DDBJ whole genome shotgun (WGS) entry which is preliminary data.</text>
</comment>
<dbReference type="Gene3D" id="1.20.1250.20">
    <property type="entry name" value="MFS general substrate transporter like domains"/>
    <property type="match status" value="2"/>
</dbReference>
<keyword evidence="2" id="KW-0812">Transmembrane</keyword>
<comment type="subcellular location">
    <subcellularLocation>
        <location evidence="1">Membrane</location>
        <topology evidence="1">Multi-pass membrane protein</topology>
    </subcellularLocation>
</comment>
<dbReference type="PANTHER" id="PTHR24002">
    <property type="entry name" value="SOLUTE CARRIER FAMILY 22 MEMBER 18"/>
    <property type="match status" value="1"/>
</dbReference>
<proteinExistence type="predicted"/>
<dbReference type="InterPro" id="IPR011701">
    <property type="entry name" value="MFS"/>
</dbReference>
<evidence type="ECO:0000313" key="4">
    <source>
        <dbReference type="EMBL" id="KAJ8321958.1"/>
    </source>
</evidence>
<accession>A0ABQ9G1V4</accession>
<feature type="transmembrane region" description="Helical" evidence="2">
    <location>
        <begin position="331"/>
        <end position="353"/>
    </location>
</feature>
<dbReference type="PANTHER" id="PTHR24002:SF3">
    <property type="entry name" value="SOLUTE CARRIER FAMILY 22 MEMBER 18"/>
    <property type="match status" value="1"/>
</dbReference>
<keyword evidence="2" id="KW-0472">Membrane</keyword>